<feature type="compositionally biased region" description="Low complexity" evidence="1">
    <location>
        <begin position="220"/>
        <end position="234"/>
    </location>
</feature>
<evidence type="ECO:0000313" key="2">
    <source>
        <dbReference type="EMBL" id="KAL1879089.1"/>
    </source>
</evidence>
<feature type="region of interest" description="Disordered" evidence="1">
    <location>
        <begin position="126"/>
        <end position="253"/>
    </location>
</feature>
<proteinExistence type="predicted"/>
<dbReference type="Pfam" id="PF15370">
    <property type="entry name" value="NOPCHAP1"/>
    <property type="match status" value="1"/>
</dbReference>
<dbReference type="EMBL" id="JAZHXJ010000047">
    <property type="protein sequence ID" value="KAL1879089.1"/>
    <property type="molecule type" value="Genomic_DNA"/>
</dbReference>
<comment type="caution">
    <text evidence="2">The sequence shown here is derived from an EMBL/GenBank/DDBJ whole genome shotgun (WGS) entry which is preliminary data.</text>
</comment>
<feature type="compositionally biased region" description="Low complexity" evidence="1">
    <location>
        <begin position="170"/>
        <end position="181"/>
    </location>
</feature>
<name>A0ABR3XTP0_9PEZI</name>
<feature type="compositionally biased region" description="Low complexity" evidence="1">
    <location>
        <begin position="242"/>
        <end position="253"/>
    </location>
</feature>
<dbReference type="InterPro" id="IPR027921">
    <property type="entry name" value="NOPCHAP1"/>
</dbReference>
<feature type="compositionally biased region" description="Polar residues" evidence="1">
    <location>
        <begin position="201"/>
        <end position="214"/>
    </location>
</feature>
<feature type="compositionally biased region" description="Low complexity" evidence="1">
    <location>
        <begin position="138"/>
        <end position="163"/>
    </location>
</feature>
<gene>
    <name evidence="2" type="ORF">VTK73DRAFT_7415</name>
</gene>
<dbReference type="PANTHER" id="PTHR38489:SF1">
    <property type="entry name" value="HISTONE CHAPERONE DOMAIN-CONTAINING PROTEIN"/>
    <property type="match status" value="1"/>
</dbReference>
<evidence type="ECO:0000256" key="1">
    <source>
        <dbReference type="SAM" id="MobiDB-lite"/>
    </source>
</evidence>
<sequence length="253" mass="27100">MSTKSSEEAGGESSQMNPEDFPSWTEPTLVSDQEIDEIVELRPRQPKGKPVMRVDAAELRESGLLKSLPEFIGQLARANLEMETQLANAGSERKDVGFELDDEEADGRPHIEMNVFTGLMESRKELELEDLKLPGAQTPSSSSTTSDSESDASAPAEQGPSPSSRKRKAPSQSPSTSSEETFLSSKKAKTRSPGRTRKRSQTLSVQQEGSQSCLNADVDSSSNSSTQSSSDSGSGLETGQISSESSSDSESTT</sequence>
<protein>
    <submittedName>
        <fullName evidence="2">Uncharacterized protein</fullName>
    </submittedName>
</protein>
<dbReference type="PANTHER" id="PTHR38489">
    <property type="entry name" value="HISTONE CHAPERONE DOMAIN-CONTAINING PROTEIN"/>
    <property type="match status" value="1"/>
</dbReference>
<reference evidence="2 3" key="1">
    <citation type="journal article" date="2024" name="Commun. Biol.">
        <title>Comparative genomic analysis of thermophilic fungi reveals convergent evolutionary adaptations and gene losses.</title>
        <authorList>
            <person name="Steindorff A.S."/>
            <person name="Aguilar-Pontes M.V."/>
            <person name="Robinson A.J."/>
            <person name="Andreopoulos B."/>
            <person name="LaButti K."/>
            <person name="Kuo A."/>
            <person name="Mondo S."/>
            <person name="Riley R."/>
            <person name="Otillar R."/>
            <person name="Haridas S."/>
            <person name="Lipzen A."/>
            <person name="Grimwood J."/>
            <person name="Schmutz J."/>
            <person name="Clum A."/>
            <person name="Reid I.D."/>
            <person name="Moisan M.C."/>
            <person name="Butler G."/>
            <person name="Nguyen T.T.M."/>
            <person name="Dewar K."/>
            <person name="Conant G."/>
            <person name="Drula E."/>
            <person name="Henrissat B."/>
            <person name="Hansel C."/>
            <person name="Singer S."/>
            <person name="Hutchinson M.I."/>
            <person name="de Vries R.P."/>
            <person name="Natvig D.O."/>
            <person name="Powell A.J."/>
            <person name="Tsang A."/>
            <person name="Grigoriev I.V."/>
        </authorList>
    </citation>
    <scope>NUCLEOTIDE SEQUENCE [LARGE SCALE GENOMIC DNA]</scope>
    <source>
        <strain evidence="2 3">ATCC 24622</strain>
    </source>
</reference>
<organism evidence="2 3">
    <name type="scientific">Phialemonium thermophilum</name>
    <dbReference type="NCBI Taxonomy" id="223376"/>
    <lineage>
        <taxon>Eukaryota</taxon>
        <taxon>Fungi</taxon>
        <taxon>Dikarya</taxon>
        <taxon>Ascomycota</taxon>
        <taxon>Pezizomycotina</taxon>
        <taxon>Sordariomycetes</taxon>
        <taxon>Sordariomycetidae</taxon>
        <taxon>Cephalothecales</taxon>
        <taxon>Cephalothecaceae</taxon>
        <taxon>Phialemonium</taxon>
    </lineage>
</organism>
<feature type="compositionally biased region" description="Basic residues" evidence="1">
    <location>
        <begin position="186"/>
        <end position="200"/>
    </location>
</feature>
<accession>A0ABR3XTP0</accession>
<dbReference type="Proteomes" id="UP001586593">
    <property type="component" value="Unassembled WGS sequence"/>
</dbReference>
<keyword evidence="3" id="KW-1185">Reference proteome</keyword>
<evidence type="ECO:0000313" key="3">
    <source>
        <dbReference type="Proteomes" id="UP001586593"/>
    </source>
</evidence>
<feature type="region of interest" description="Disordered" evidence="1">
    <location>
        <begin position="1"/>
        <end position="28"/>
    </location>
</feature>
<feature type="region of interest" description="Disordered" evidence="1">
    <location>
        <begin position="88"/>
        <end position="110"/>
    </location>
</feature>